<feature type="compositionally biased region" description="Gly residues" evidence="3">
    <location>
        <begin position="353"/>
        <end position="411"/>
    </location>
</feature>
<evidence type="ECO:0000256" key="3">
    <source>
        <dbReference type="SAM" id="MobiDB-lite"/>
    </source>
</evidence>
<dbReference type="PROSITE" id="PS00134">
    <property type="entry name" value="TRYPSIN_HIS"/>
    <property type="match status" value="1"/>
</dbReference>
<feature type="region of interest" description="Disordered" evidence="3">
    <location>
        <begin position="340"/>
        <end position="416"/>
    </location>
</feature>
<dbReference type="InterPro" id="IPR043504">
    <property type="entry name" value="Peptidase_S1_PA_chymotrypsin"/>
</dbReference>
<feature type="signal peptide" evidence="4">
    <location>
        <begin position="1"/>
        <end position="23"/>
    </location>
</feature>
<dbReference type="EMBL" id="JAYXUG010000001">
    <property type="protein sequence ID" value="MEC6830568.1"/>
    <property type="molecule type" value="Genomic_DNA"/>
</dbReference>
<dbReference type="Gene3D" id="2.40.10.10">
    <property type="entry name" value="Trypsin-like serine proteases"/>
    <property type="match status" value="1"/>
</dbReference>
<evidence type="ECO:0000256" key="2">
    <source>
        <dbReference type="RuleBase" id="RU363034"/>
    </source>
</evidence>
<keyword evidence="1" id="KW-1015">Disulfide bond</keyword>
<dbReference type="PROSITE" id="PS00135">
    <property type="entry name" value="TRYPSIN_SER"/>
    <property type="match status" value="1"/>
</dbReference>
<dbReference type="InterPro" id="IPR001254">
    <property type="entry name" value="Trypsin_dom"/>
</dbReference>
<proteinExistence type="predicted"/>
<keyword evidence="2 6" id="KW-0378">Hydrolase</keyword>
<dbReference type="Proteomes" id="UP001306119">
    <property type="component" value="Unassembled WGS sequence"/>
</dbReference>
<dbReference type="SUPFAM" id="SSF50494">
    <property type="entry name" value="Trypsin-like serine proteases"/>
    <property type="match status" value="1"/>
</dbReference>
<gene>
    <name evidence="6" type="ORF">VXS06_02170</name>
</gene>
<reference evidence="6 7" key="1">
    <citation type="submission" date="2024-01" db="EMBL/GenBank/DDBJ databases">
        <title>Active colonisers of the gastrointestinal tract of Atlantic salmon farmed in a warm water region.</title>
        <authorList>
            <person name="Bowman J.P."/>
        </authorList>
    </citation>
    <scope>NUCLEOTIDE SEQUENCE [LARGE SCALE GENOMIC DNA]</scope>
    <source>
        <strain evidence="6 7">S3MW1</strain>
    </source>
</reference>
<evidence type="ECO:0000313" key="7">
    <source>
        <dbReference type="Proteomes" id="UP001306119"/>
    </source>
</evidence>
<feature type="domain" description="Peptidase S1" evidence="5">
    <location>
        <begin position="32"/>
        <end position="334"/>
    </location>
</feature>
<evidence type="ECO:0000256" key="4">
    <source>
        <dbReference type="SAM" id="SignalP"/>
    </source>
</evidence>
<evidence type="ECO:0000259" key="5">
    <source>
        <dbReference type="PROSITE" id="PS50240"/>
    </source>
</evidence>
<dbReference type="GO" id="GO:0016787">
    <property type="term" value="F:hydrolase activity"/>
    <property type="evidence" value="ECO:0007669"/>
    <property type="project" value="UniProtKB-KW"/>
</dbReference>
<evidence type="ECO:0000313" key="6">
    <source>
        <dbReference type="EMBL" id="MEC6830568.1"/>
    </source>
</evidence>
<dbReference type="EC" id="3.4.21.-" evidence="6"/>
<comment type="caution">
    <text evidence="6">The sequence shown here is derived from an EMBL/GenBank/DDBJ whole genome shotgun (WGS) entry which is preliminary data.</text>
</comment>
<dbReference type="SMART" id="SM00020">
    <property type="entry name" value="Tryp_SPc"/>
    <property type="match status" value="1"/>
</dbReference>
<dbReference type="InterPro" id="IPR051487">
    <property type="entry name" value="Ser/Thr_Proteases_Immune/Dev"/>
</dbReference>
<feature type="chain" id="PRO_5045372841" evidence="4">
    <location>
        <begin position="24"/>
        <end position="457"/>
    </location>
</feature>
<keyword evidence="7" id="KW-1185">Reference proteome</keyword>
<organism evidence="6 7">
    <name type="scientific">Photobacterium toruni</name>
    <dbReference type="NCBI Taxonomy" id="1935446"/>
    <lineage>
        <taxon>Bacteria</taxon>
        <taxon>Pseudomonadati</taxon>
        <taxon>Pseudomonadota</taxon>
        <taxon>Gammaproteobacteria</taxon>
        <taxon>Vibrionales</taxon>
        <taxon>Vibrionaceae</taxon>
        <taxon>Photobacterium</taxon>
    </lineage>
</organism>
<dbReference type="RefSeq" id="WP_327773951.1">
    <property type="nucleotide sequence ID" value="NZ_JAYXUG010000001.1"/>
</dbReference>
<keyword evidence="2" id="KW-0720">Serine protease</keyword>
<dbReference type="InterPro" id="IPR001314">
    <property type="entry name" value="Peptidase_S1A"/>
</dbReference>
<dbReference type="CDD" id="cd00190">
    <property type="entry name" value="Tryp_SPc"/>
    <property type="match status" value="1"/>
</dbReference>
<dbReference type="InterPro" id="IPR033116">
    <property type="entry name" value="TRYPSIN_SER"/>
</dbReference>
<dbReference type="PROSITE" id="PS50240">
    <property type="entry name" value="TRYPSIN_DOM"/>
    <property type="match status" value="1"/>
</dbReference>
<sequence>MFQYKYSALMLAIIVSMSAPVYASSNIVSPYVVGGDDVDNNTPASENFMASLRNNKAGEEPFCGATIINKQWVLTAAHCVVNGSGKNAVVMAPSDITITAGLLDNSYPQKKHIFSATHVIIHPDYSPVAVIKETTVNDQVITEIVSSALDNDVALIRVNRKFDDLGEVTLPTLSQTKLIEQRLKTEWEVANDPIPTDHRPENITVLGWGATTVEGSKPSPTLKQAKLSFFPIDLCYERIESHNNPGLIINNPVLGDFTKLCALPPVVISDATGADACKGDSGGPIFATDSDGNQLQVGIVSGGTNGDPICGSMTRPGFYARVGHYTDWIVDNSSKVPANPITPPDFIIDQDSGGTGGGGTGGGGTGGGGTGGGGTDGGGTDGGGTGGGGTGGGGTDGGGTDGGGTDGGGTDGGDEDCNDSISANNCNIGKDRDGGGSFGFISLLLLCYGAFVRRLTD</sequence>
<keyword evidence="2" id="KW-0645">Protease</keyword>
<evidence type="ECO:0000256" key="1">
    <source>
        <dbReference type="ARBA" id="ARBA00023157"/>
    </source>
</evidence>
<dbReference type="InterPro" id="IPR009003">
    <property type="entry name" value="Peptidase_S1_PA"/>
</dbReference>
<dbReference type="Pfam" id="PF00089">
    <property type="entry name" value="Trypsin"/>
    <property type="match status" value="1"/>
</dbReference>
<keyword evidence="4" id="KW-0732">Signal</keyword>
<dbReference type="InterPro" id="IPR018114">
    <property type="entry name" value="TRYPSIN_HIS"/>
</dbReference>
<name>A0ABU6L324_9GAMM</name>
<dbReference type="PANTHER" id="PTHR24256">
    <property type="entry name" value="TRYPTASE-RELATED"/>
    <property type="match status" value="1"/>
</dbReference>
<accession>A0ABU6L324</accession>
<protein>
    <submittedName>
        <fullName evidence="6">Trypsin-like serine protease</fullName>
        <ecNumber evidence="6">3.4.21.-</ecNumber>
    </submittedName>
</protein>
<dbReference type="PRINTS" id="PR00722">
    <property type="entry name" value="CHYMOTRYPSIN"/>
</dbReference>